<reference evidence="1" key="1">
    <citation type="journal article" date="2020" name="mSystems">
        <title>Genome- and Community-Level Interaction Insights into Carbon Utilization and Element Cycling Functions of Hydrothermarchaeota in Hydrothermal Sediment.</title>
        <authorList>
            <person name="Zhou Z."/>
            <person name="Liu Y."/>
            <person name="Xu W."/>
            <person name="Pan J."/>
            <person name="Luo Z.H."/>
            <person name="Li M."/>
        </authorList>
    </citation>
    <scope>NUCLEOTIDE SEQUENCE [LARGE SCALE GENOMIC DNA]</scope>
    <source>
        <strain evidence="1">SpSt-751</strain>
    </source>
</reference>
<proteinExistence type="predicted"/>
<accession>A0A7C3WVS3</accession>
<evidence type="ECO:0000313" key="1">
    <source>
        <dbReference type="EMBL" id="HGB30993.1"/>
    </source>
</evidence>
<sequence>MKIQIEKIRDEQGKPIHTIRERKVKINLMRLKDKKRKIIEIFWDRDPNLGDEGFAFVPAGNAICAYHKEYSEALGLGKEGKSDINKIVNAKVTRYYFSVDEKAKISRLAELSKE</sequence>
<protein>
    <submittedName>
        <fullName evidence="1">Uncharacterized protein</fullName>
    </submittedName>
</protein>
<dbReference type="EMBL" id="DTGA01000091">
    <property type="protein sequence ID" value="HGB30993.1"/>
    <property type="molecule type" value="Genomic_DNA"/>
</dbReference>
<dbReference type="AlphaFoldDB" id="A0A7C3WVS3"/>
<organism evidence="1">
    <name type="scientific">Dictyoglomus turgidum</name>
    <dbReference type="NCBI Taxonomy" id="513050"/>
    <lineage>
        <taxon>Bacteria</taxon>
        <taxon>Pseudomonadati</taxon>
        <taxon>Dictyoglomota</taxon>
        <taxon>Dictyoglomia</taxon>
        <taxon>Dictyoglomales</taxon>
        <taxon>Dictyoglomaceae</taxon>
        <taxon>Dictyoglomus</taxon>
    </lineage>
</organism>
<name>A0A7C3WVS3_9BACT</name>
<comment type="caution">
    <text evidence="1">The sequence shown here is derived from an EMBL/GenBank/DDBJ whole genome shotgun (WGS) entry which is preliminary data.</text>
</comment>
<gene>
    <name evidence="1" type="ORF">ENV35_03855</name>
</gene>